<feature type="transmembrane region" description="Helical" evidence="6">
    <location>
        <begin position="240"/>
        <end position="259"/>
    </location>
</feature>
<evidence type="ECO:0000256" key="1">
    <source>
        <dbReference type="ARBA" id="ARBA00004651"/>
    </source>
</evidence>
<dbReference type="PANTHER" id="PTHR42770">
    <property type="entry name" value="AMINO ACID TRANSPORTER-RELATED"/>
    <property type="match status" value="1"/>
</dbReference>
<accession>A0A7J5B8P2</accession>
<proteinExistence type="predicted"/>
<feature type="transmembrane region" description="Helical" evidence="6">
    <location>
        <begin position="59"/>
        <end position="80"/>
    </location>
</feature>
<feature type="transmembrane region" description="Helical" evidence="6">
    <location>
        <begin position="20"/>
        <end position="39"/>
    </location>
</feature>
<dbReference type="Proteomes" id="UP000433493">
    <property type="component" value="Unassembled WGS sequence"/>
</dbReference>
<dbReference type="InterPro" id="IPR050367">
    <property type="entry name" value="APC_superfamily"/>
</dbReference>
<evidence type="ECO:0000256" key="3">
    <source>
        <dbReference type="ARBA" id="ARBA00022692"/>
    </source>
</evidence>
<comment type="subcellular location">
    <subcellularLocation>
        <location evidence="1">Cell membrane</location>
        <topology evidence="1">Multi-pass membrane protein</topology>
    </subcellularLocation>
</comment>
<feature type="transmembrane region" description="Helical" evidence="6">
    <location>
        <begin position="340"/>
        <end position="362"/>
    </location>
</feature>
<organism evidence="7 8">
    <name type="scientific">Gulosibacter chungangensis</name>
    <dbReference type="NCBI Taxonomy" id="979746"/>
    <lineage>
        <taxon>Bacteria</taxon>
        <taxon>Bacillati</taxon>
        <taxon>Actinomycetota</taxon>
        <taxon>Actinomycetes</taxon>
        <taxon>Micrococcales</taxon>
        <taxon>Microbacteriaceae</taxon>
        <taxon>Gulosibacter</taxon>
    </lineage>
</organism>
<evidence type="ECO:0000256" key="6">
    <source>
        <dbReference type="SAM" id="Phobius"/>
    </source>
</evidence>
<dbReference type="GO" id="GO:0022857">
    <property type="term" value="F:transmembrane transporter activity"/>
    <property type="evidence" value="ECO:0007669"/>
    <property type="project" value="InterPro"/>
</dbReference>
<evidence type="ECO:0000256" key="5">
    <source>
        <dbReference type="ARBA" id="ARBA00023136"/>
    </source>
</evidence>
<dbReference type="PANTHER" id="PTHR42770:SF16">
    <property type="entry name" value="AMINO ACID PERMEASE"/>
    <property type="match status" value="1"/>
</dbReference>
<sequence length="492" mass="52496">MSSTTKPATQRIEHQPERRLGVLSIAFMIVAASAPLTAVAGGAPTSFAVTELTTVPAGYIVLSAILALFAFGYAAMARFIDRPGAFYPYIAQGLNRTISVGSAYAAVVAYNMMQIGIVAMFGFTVSSWLVGRFGFESPWWVWVIVGIVVVGILGINRIDFSAKIIGVLVALEFAVVIVFDVIALIVAPEGYSVAPLNPVNLFVPGIGAVLAFGVAAFMGFESAAIYAREAKDPKRTVGRATFLAVIVVGLFYAFSAWAMTVGVGQSQVVAESQEFGPDLLFVFLSQHSGQWFTDIANLLFITSLFAALQAFHNTIARYFAELGNEGMIPHWFGRRSNSGAPYAGSVTQTALALLVTIGFAVADTGDPLFPVLTMFTWLTNTGAFGLIMLMALVALAVIVFFAKDKRGIGIFTRLIAPLVSGIALTIVFILVIINFPVLMDAPADSFLTYLLPILVILGGVIGIIVGEVVRRTDPEKYRGIGHAVETGEDAHI</sequence>
<gene>
    <name evidence="7" type="ORF">F8O05_13175</name>
</gene>
<feature type="transmembrane region" description="Helical" evidence="6">
    <location>
        <begin position="449"/>
        <end position="469"/>
    </location>
</feature>
<feature type="transmembrane region" description="Helical" evidence="6">
    <location>
        <begin position="167"/>
        <end position="187"/>
    </location>
</feature>
<protein>
    <submittedName>
        <fullName evidence="7">APC family permease</fullName>
    </submittedName>
</protein>
<keyword evidence="8" id="KW-1185">Reference proteome</keyword>
<dbReference type="EMBL" id="WBKB01000010">
    <property type="protein sequence ID" value="KAB1641178.1"/>
    <property type="molecule type" value="Genomic_DNA"/>
</dbReference>
<dbReference type="OrthoDB" id="137613at2"/>
<feature type="transmembrane region" description="Helical" evidence="6">
    <location>
        <begin position="137"/>
        <end position="155"/>
    </location>
</feature>
<keyword evidence="4 6" id="KW-1133">Transmembrane helix</keyword>
<feature type="transmembrane region" description="Helical" evidence="6">
    <location>
        <begin position="101"/>
        <end position="125"/>
    </location>
</feature>
<reference evidence="7 8" key="1">
    <citation type="submission" date="2019-09" db="EMBL/GenBank/DDBJ databases">
        <title>Phylogeny of genus Pseudoclavibacter and closely related genus.</title>
        <authorList>
            <person name="Li Y."/>
        </authorList>
    </citation>
    <scope>NUCLEOTIDE SEQUENCE [LARGE SCALE GENOMIC DNA]</scope>
    <source>
        <strain evidence="7 8">KCTC 13959</strain>
    </source>
</reference>
<comment type="caution">
    <text evidence="7">The sequence shown here is derived from an EMBL/GenBank/DDBJ whole genome shotgun (WGS) entry which is preliminary data.</text>
</comment>
<dbReference type="RefSeq" id="WP_158053215.1">
    <property type="nucleotide sequence ID" value="NZ_WBKB01000010.1"/>
</dbReference>
<evidence type="ECO:0000313" key="7">
    <source>
        <dbReference type="EMBL" id="KAB1641178.1"/>
    </source>
</evidence>
<evidence type="ECO:0000313" key="8">
    <source>
        <dbReference type="Proteomes" id="UP000433493"/>
    </source>
</evidence>
<evidence type="ECO:0000256" key="2">
    <source>
        <dbReference type="ARBA" id="ARBA00022475"/>
    </source>
</evidence>
<dbReference type="GO" id="GO:0005886">
    <property type="term" value="C:plasma membrane"/>
    <property type="evidence" value="ECO:0007669"/>
    <property type="project" value="UniProtKB-SubCell"/>
</dbReference>
<evidence type="ECO:0000256" key="4">
    <source>
        <dbReference type="ARBA" id="ARBA00022989"/>
    </source>
</evidence>
<dbReference type="Gene3D" id="1.20.1740.10">
    <property type="entry name" value="Amino acid/polyamine transporter I"/>
    <property type="match status" value="1"/>
</dbReference>
<feature type="transmembrane region" description="Helical" evidence="6">
    <location>
        <begin position="295"/>
        <end position="319"/>
    </location>
</feature>
<keyword evidence="3 6" id="KW-0812">Transmembrane</keyword>
<dbReference type="InterPro" id="IPR002293">
    <property type="entry name" value="AA/rel_permease1"/>
</dbReference>
<dbReference type="PIRSF" id="PIRSF006060">
    <property type="entry name" value="AA_transporter"/>
    <property type="match status" value="1"/>
</dbReference>
<feature type="transmembrane region" description="Helical" evidence="6">
    <location>
        <begin position="199"/>
        <end position="220"/>
    </location>
</feature>
<keyword evidence="2" id="KW-1003">Cell membrane</keyword>
<feature type="transmembrane region" description="Helical" evidence="6">
    <location>
        <begin position="414"/>
        <end position="437"/>
    </location>
</feature>
<name>A0A7J5B8P2_9MICO</name>
<dbReference type="Pfam" id="PF13520">
    <property type="entry name" value="AA_permease_2"/>
    <property type="match status" value="1"/>
</dbReference>
<feature type="transmembrane region" description="Helical" evidence="6">
    <location>
        <begin position="382"/>
        <end position="402"/>
    </location>
</feature>
<keyword evidence="5 6" id="KW-0472">Membrane</keyword>
<dbReference type="AlphaFoldDB" id="A0A7J5B8P2"/>